<dbReference type="Pfam" id="PF00440">
    <property type="entry name" value="TetR_N"/>
    <property type="match status" value="1"/>
</dbReference>
<keyword evidence="2 4" id="KW-0238">DNA-binding</keyword>
<accession>A0ABP6YV86</accession>
<dbReference type="SUPFAM" id="SSF48498">
    <property type="entry name" value="Tetracyclin repressor-like, C-terminal domain"/>
    <property type="match status" value="1"/>
</dbReference>
<evidence type="ECO:0000256" key="4">
    <source>
        <dbReference type="PROSITE-ProRule" id="PRU00335"/>
    </source>
</evidence>
<evidence type="ECO:0000313" key="7">
    <source>
        <dbReference type="Proteomes" id="UP001500689"/>
    </source>
</evidence>
<evidence type="ECO:0000256" key="1">
    <source>
        <dbReference type="ARBA" id="ARBA00023015"/>
    </source>
</evidence>
<dbReference type="InterPro" id="IPR009057">
    <property type="entry name" value="Homeodomain-like_sf"/>
</dbReference>
<feature type="domain" description="HTH tetR-type" evidence="5">
    <location>
        <begin position="12"/>
        <end position="71"/>
    </location>
</feature>
<keyword evidence="3" id="KW-0804">Transcription</keyword>
<dbReference type="PANTHER" id="PTHR30055">
    <property type="entry name" value="HTH-TYPE TRANSCRIPTIONAL REGULATOR RUTR"/>
    <property type="match status" value="1"/>
</dbReference>
<dbReference type="PROSITE" id="PS50977">
    <property type="entry name" value="HTH_TETR_2"/>
    <property type="match status" value="1"/>
</dbReference>
<dbReference type="EMBL" id="BAAAZN010000043">
    <property type="protein sequence ID" value="GAA3588661.1"/>
    <property type="molecule type" value="Genomic_DNA"/>
</dbReference>
<dbReference type="InterPro" id="IPR001647">
    <property type="entry name" value="HTH_TetR"/>
</dbReference>
<dbReference type="Gene3D" id="1.10.357.10">
    <property type="entry name" value="Tetracycline Repressor, domain 2"/>
    <property type="match status" value="1"/>
</dbReference>
<keyword evidence="1" id="KW-0805">Transcription regulation</keyword>
<feature type="DNA-binding region" description="H-T-H motif" evidence="4">
    <location>
        <begin position="34"/>
        <end position="53"/>
    </location>
</feature>
<organism evidence="6 7">
    <name type="scientific">Amycolatopsis ultiminotia</name>
    <dbReference type="NCBI Taxonomy" id="543629"/>
    <lineage>
        <taxon>Bacteria</taxon>
        <taxon>Bacillati</taxon>
        <taxon>Actinomycetota</taxon>
        <taxon>Actinomycetes</taxon>
        <taxon>Pseudonocardiales</taxon>
        <taxon>Pseudonocardiaceae</taxon>
        <taxon>Amycolatopsis</taxon>
    </lineage>
</organism>
<evidence type="ECO:0000313" key="6">
    <source>
        <dbReference type="EMBL" id="GAA3588661.1"/>
    </source>
</evidence>
<comment type="caution">
    <text evidence="6">The sequence shown here is derived from an EMBL/GenBank/DDBJ whole genome shotgun (WGS) entry which is preliminary data.</text>
</comment>
<dbReference type="InterPro" id="IPR036271">
    <property type="entry name" value="Tet_transcr_reg_TetR-rel_C_sf"/>
</dbReference>
<evidence type="ECO:0000259" key="5">
    <source>
        <dbReference type="PROSITE" id="PS50977"/>
    </source>
</evidence>
<protein>
    <submittedName>
        <fullName evidence="6">TetR/AcrR family transcriptional regulator</fullName>
    </submittedName>
</protein>
<evidence type="ECO:0000256" key="2">
    <source>
        <dbReference type="ARBA" id="ARBA00023125"/>
    </source>
</evidence>
<dbReference type="Proteomes" id="UP001500689">
    <property type="component" value="Unassembled WGS sequence"/>
</dbReference>
<dbReference type="RefSeq" id="WP_344869528.1">
    <property type="nucleotide sequence ID" value="NZ_BAAAZN010000043.1"/>
</dbReference>
<sequence length="212" mass="22887">MPRPRKARRDAEANRERLLAAAVTAMLREGRNVPLATIAAEAGLGIGTLYRSYPDRDALLHALEYRAYGLLNGILDGIEEEAGLGGLDAVARFLEGSLIVGDQLVLPLHGAPPLLTPEAVEARRAINRRLEHFIAAGRAEGTIHSPVNATDIITFSAMITYPRSHDLDWDHLARRQIALFLNGVATGGPAAVPGPPVERTGVEQAFERQARP</sequence>
<dbReference type="PANTHER" id="PTHR30055:SF234">
    <property type="entry name" value="HTH-TYPE TRANSCRIPTIONAL REGULATOR BETI"/>
    <property type="match status" value="1"/>
</dbReference>
<proteinExistence type="predicted"/>
<keyword evidence="7" id="KW-1185">Reference proteome</keyword>
<dbReference type="InterPro" id="IPR050109">
    <property type="entry name" value="HTH-type_TetR-like_transc_reg"/>
</dbReference>
<gene>
    <name evidence="6" type="ORF">GCM10022222_86370</name>
</gene>
<reference evidence="7" key="1">
    <citation type="journal article" date="2019" name="Int. J. Syst. Evol. Microbiol.">
        <title>The Global Catalogue of Microorganisms (GCM) 10K type strain sequencing project: providing services to taxonomists for standard genome sequencing and annotation.</title>
        <authorList>
            <consortium name="The Broad Institute Genomics Platform"/>
            <consortium name="The Broad Institute Genome Sequencing Center for Infectious Disease"/>
            <person name="Wu L."/>
            <person name="Ma J."/>
        </authorList>
    </citation>
    <scope>NUCLEOTIDE SEQUENCE [LARGE SCALE GENOMIC DNA]</scope>
    <source>
        <strain evidence="7">JCM 16898</strain>
    </source>
</reference>
<dbReference type="SUPFAM" id="SSF46689">
    <property type="entry name" value="Homeodomain-like"/>
    <property type="match status" value="1"/>
</dbReference>
<name>A0ABP6YV86_9PSEU</name>
<evidence type="ECO:0000256" key="3">
    <source>
        <dbReference type="ARBA" id="ARBA00023163"/>
    </source>
</evidence>